<proteinExistence type="predicted"/>
<dbReference type="Gene3D" id="3.40.50.150">
    <property type="entry name" value="Vaccinia Virus protein VP39"/>
    <property type="match status" value="1"/>
</dbReference>
<dbReference type="STRING" id="1798370.A2Z00_05325"/>
<comment type="caution">
    <text evidence="1">The sequence shown here is derived from an EMBL/GenBank/DDBJ whole genome shotgun (WGS) entry which is preliminary data.</text>
</comment>
<protein>
    <recommendedName>
        <fullName evidence="3">Class I SAM-dependent methyltransferase</fullName>
    </recommendedName>
</protein>
<name>A0A1F5ZGX0_9BACT</name>
<dbReference type="AlphaFoldDB" id="A0A1F5ZGX0"/>
<organism evidence="1 2">
    <name type="scientific">Candidatus Gottesmanbacteria bacterium RBG_13_45_10</name>
    <dbReference type="NCBI Taxonomy" id="1798370"/>
    <lineage>
        <taxon>Bacteria</taxon>
        <taxon>Candidatus Gottesmaniibacteriota</taxon>
    </lineage>
</organism>
<accession>A0A1F5ZGX0</accession>
<sequence>MKTVLSDVVLQKIIALEGWLWENEVRALYDYASLALSRGKTDRVLVEIGSWKGKSTIAIGSACRVRKKGWVYAIDPYDLIGSARHPKERAALRMVEGAFRKHIADFGLHSYVRHLKMTSADAHIRYQSLRVCFVFIDGDHRYESVRFDADHWGKVLEHDGYMLLHDTLDHSGPHKVMRQLLFDPRYVYIGTIGNLSCFQKKRVLSVRNWIKKLYGYIAFWLFYKIYTPSVPS</sequence>
<dbReference type="Pfam" id="PF13578">
    <property type="entry name" value="Methyltransf_24"/>
    <property type="match status" value="1"/>
</dbReference>
<dbReference type="SUPFAM" id="SSF53335">
    <property type="entry name" value="S-adenosyl-L-methionine-dependent methyltransferases"/>
    <property type="match status" value="1"/>
</dbReference>
<evidence type="ECO:0008006" key="3">
    <source>
        <dbReference type="Google" id="ProtNLM"/>
    </source>
</evidence>
<evidence type="ECO:0000313" key="1">
    <source>
        <dbReference type="EMBL" id="OGG11759.1"/>
    </source>
</evidence>
<evidence type="ECO:0000313" key="2">
    <source>
        <dbReference type="Proteomes" id="UP000177268"/>
    </source>
</evidence>
<dbReference type="InterPro" id="IPR029063">
    <property type="entry name" value="SAM-dependent_MTases_sf"/>
</dbReference>
<dbReference type="Proteomes" id="UP000177268">
    <property type="component" value="Unassembled WGS sequence"/>
</dbReference>
<gene>
    <name evidence="1" type="ORF">A2Z00_05325</name>
</gene>
<reference evidence="1 2" key="1">
    <citation type="journal article" date="2016" name="Nat. Commun.">
        <title>Thousands of microbial genomes shed light on interconnected biogeochemical processes in an aquifer system.</title>
        <authorList>
            <person name="Anantharaman K."/>
            <person name="Brown C.T."/>
            <person name="Hug L.A."/>
            <person name="Sharon I."/>
            <person name="Castelle C.J."/>
            <person name="Probst A.J."/>
            <person name="Thomas B.C."/>
            <person name="Singh A."/>
            <person name="Wilkins M.J."/>
            <person name="Karaoz U."/>
            <person name="Brodie E.L."/>
            <person name="Williams K.H."/>
            <person name="Hubbard S.S."/>
            <person name="Banfield J.F."/>
        </authorList>
    </citation>
    <scope>NUCLEOTIDE SEQUENCE [LARGE SCALE GENOMIC DNA]</scope>
</reference>
<dbReference type="EMBL" id="MFIZ01000016">
    <property type="protein sequence ID" value="OGG11759.1"/>
    <property type="molecule type" value="Genomic_DNA"/>
</dbReference>